<accession>A0A1I6S285</accession>
<feature type="domain" description="Response regulatory" evidence="8">
    <location>
        <begin position="405"/>
        <end position="522"/>
    </location>
</feature>
<protein>
    <recommendedName>
        <fullName evidence="2">histidine kinase</fullName>
        <ecNumber evidence="2">2.7.13.3</ecNumber>
    </recommendedName>
</protein>
<keyword evidence="4" id="KW-0808">Transferase</keyword>
<organism evidence="9 10">
    <name type="scientific">Brevundimonas viscosa</name>
    <dbReference type="NCBI Taxonomy" id="871741"/>
    <lineage>
        <taxon>Bacteria</taxon>
        <taxon>Pseudomonadati</taxon>
        <taxon>Pseudomonadota</taxon>
        <taxon>Alphaproteobacteria</taxon>
        <taxon>Caulobacterales</taxon>
        <taxon>Caulobacteraceae</taxon>
        <taxon>Brevundimonas</taxon>
    </lineage>
</organism>
<reference evidence="10" key="1">
    <citation type="submission" date="2016-10" db="EMBL/GenBank/DDBJ databases">
        <authorList>
            <person name="Varghese N."/>
            <person name="Submissions S."/>
        </authorList>
    </citation>
    <scope>NUCLEOTIDE SEQUENCE [LARGE SCALE GENOMIC DNA]</scope>
    <source>
        <strain evidence="10">CGMCC 1.10683</strain>
    </source>
</reference>
<dbReference type="InterPro" id="IPR046342">
    <property type="entry name" value="CBS_dom_sf"/>
</dbReference>
<dbReference type="Pfam" id="PF00512">
    <property type="entry name" value="HisKA"/>
    <property type="match status" value="1"/>
</dbReference>
<dbReference type="PROSITE" id="PS50109">
    <property type="entry name" value="HIS_KIN"/>
    <property type="match status" value="1"/>
</dbReference>
<dbReference type="SUPFAM" id="SSF54631">
    <property type="entry name" value="CBS-domain pair"/>
    <property type="match status" value="1"/>
</dbReference>
<gene>
    <name evidence="9" type="ORF">SAMN05192570_2095</name>
</gene>
<dbReference type="SUPFAM" id="SSF55874">
    <property type="entry name" value="ATPase domain of HSP90 chaperone/DNA topoisomerase II/histidine kinase"/>
    <property type="match status" value="1"/>
</dbReference>
<evidence type="ECO:0000313" key="9">
    <source>
        <dbReference type="EMBL" id="SFS70858.1"/>
    </source>
</evidence>
<proteinExistence type="predicted"/>
<comment type="catalytic activity">
    <reaction evidence="1">
        <text>ATP + protein L-histidine = ADP + protein N-phospho-L-histidine.</text>
        <dbReference type="EC" id="2.7.13.3"/>
    </reaction>
</comment>
<dbReference type="SUPFAM" id="SSF52172">
    <property type="entry name" value="CheY-like"/>
    <property type="match status" value="1"/>
</dbReference>
<dbReference type="Gene3D" id="1.10.287.130">
    <property type="match status" value="1"/>
</dbReference>
<evidence type="ECO:0000256" key="5">
    <source>
        <dbReference type="ARBA" id="ARBA00022777"/>
    </source>
</evidence>
<dbReference type="SMART" id="SM00448">
    <property type="entry name" value="REC"/>
    <property type="match status" value="1"/>
</dbReference>
<dbReference type="CDD" id="cd00082">
    <property type="entry name" value="HisKA"/>
    <property type="match status" value="1"/>
</dbReference>
<evidence type="ECO:0000259" key="8">
    <source>
        <dbReference type="PROSITE" id="PS50110"/>
    </source>
</evidence>
<keyword evidence="5 9" id="KW-0418">Kinase</keyword>
<dbReference type="CDD" id="cd00075">
    <property type="entry name" value="HATPase"/>
    <property type="match status" value="1"/>
</dbReference>
<dbReference type="PRINTS" id="PR00344">
    <property type="entry name" value="BCTRLSENSOR"/>
</dbReference>
<evidence type="ECO:0000256" key="3">
    <source>
        <dbReference type="ARBA" id="ARBA00022553"/>
    </source>
</evidence>
<dbReference type="Pfam" id="PF00072">
    <property type="entry name" value="Response_reg"/>
    <property type="match status" value="1"/>
</dbReference>
<evidence type="ECO:0000256" key="6">
    <source>
        <dbReference type="PROSITE-ProRule" id="PRU00169"/>
    </source>
</evidence>
<dbReference type="SMART" id="SM00388">
    <property type="entry name" value="HisKA"/>
    <property type="match status" value="1"/>
</dbReference>
<keyword evidence="3 6" id="KW-0597">Phosphoprotein</keyword>
<dbReference type="OrthoDB" id="9801651at2"/>
<feature type="domain" description="Histidine kinase" evidence="7">
    <location>
        <begin position="166"/>
        <end position="381"/>
    </location>
</feature>
<evidence type="ECO:0000256" key="1">
    <source>
        <dbReference type="ARBA" id="ARBA00000085"/>
    </source>
</evidence>
<dbReference type="RefSeq" id="WP_092310053.1">
    <property type="nucleotide sequence ID" value="NZ_FOZV01000004.1"/>
</dbReference>
<dbReference type="InterPro" id="IPR004358">
    <property type="entry name" value="Sig_transdc_His_kin-like_C"/>
</dbReference>
<dbReference type="InterPro" id="IPR036890">
    <property type="entry name" value="HATPase_C_sf"/>
</dbReference>
<dbReference type="PROSITE" id="PS50110">
    <property type="entry name" value="RESPONSE_REGULATORY"/>
    <property type="match status" value="1"/>
</dbReference>
<evidence type="ECO:0000313" key="10">
    <source>
        <dbReference type="Proteomes" id="UP000198788"/>
    </source>
</evidence>
<dbReference type="GO" id="GO:0000155">
    <property type="term" value="F:phosphorelay sensor kinase activity"/>
    <property type="evidence" value="ECO:0007669"/>
    <property type="project" value="InterPro"/>
</dbReference>
<dbReference type="InterPro" id="IPR036097">
    <property type="entry name" value="HisK_dim/P_sf"/>
</dbReference>
<dbReference type="STRING" id="871741.SAMN05192570_2095"/>
<dbReference type="Gene3D" id="3.40.50.2300">
    <property type="match status" value="1"/>
</dbReference>
<dbReference type="AlphaFoldDB" id="A0A1I6S285"/>
<evidence type="ECO:0000256" key="2">
    <source>
        <dbReference type="ARBA" id="ARBA00012438"/>
    </source>
</evidence>
<dbReference type="InterPro" id="IPR003594">
    <property type="entry name" value="HATPase_dom"/>
</dbReference>
<evidence type="ECO:0000256" key="4">
    <source>
        <dbReference type="ARBA" id="ARBA00022679"/>
    </source>
</evidence>
<dbReference type="InterPro" id="IPR005467">
    <property type="entry name" value="His_kinase_dom"/>
</dbReference>
<dbReference type="SMART" id="SM00387">
    <property type="entry name" value="HATPase_c"/>
    <property type="match status" value="1"/>
</dbReference>
<dbReference type="Pfam" id="PF02518">
    <property type="entry name" value="HATPase_c"/>
    <property type="match status" value="1"/>
</dbReference>
<dbReference type="PANTHER" id="PTHR43047:SF64">
    <property type="entry name" value="HISTIDINE KINASE CONTAINING CHEY-HOMOLOGOUS RECEIVER DOMAIN AND PAS DOMAIN-RELATED"/>
    <property type="match status" value="1"/>
</dbReference>
<dbReference type="Pfam" id="PF00571">
    <property type="entry name" value="CBS"/>
    <property type="match status" value="1"/>
</dbReference>
<sequence length="538" mass="57894">MPTIEVLTDRAEAIAPETPGSEVFARFAREPDTLVIPVVENDRPVGLIERHDFLLKIAGAFGYAAYAHRPALHVMDPEPAVVEAGVEIDAFCDSLLRGGAGALMRGFIVTRQGRYQGVGTVVSLLKAVNDHQRLRNEELADEARVLADGRAQALAAARSKAEFLAVMTHELRTPMNGVLAVADLLRRQPLNKQAQAHVSTIMESSEALLRILQDALDLARAEAGELELVPEATPLRALMDDIQATWAGRAAQDNVSLMVSYEGDTELTALIDPRRLTQVFDNLIGNALKFARNGMVEAGLKATASGDVVRLEARVRDDGPGIDPTRVDMIFEPFVHGSGPDGAGLGLSICRQIVDRMGGRIRAGNNHGRGATFSFTLEAPRGETAETQASNVEELPDLDLQDSPHVLIVDDNATNRVVAQALCEMFGCTSETAEDGVEAVECVKERRFDLVLMDIKMPRMDGVQATQAIRALPGAERAIPIVALTANADPEDAKRYLAIGMAAVVEKPIKPERLRMAMNAALEQAATTAAAAQDRSVA</sequence>
<dbReference type="InterPro" id="IPR011006">
    <property type="entry name" value="CheY-like_superfamily"/>
</dbReference>
<dbReference type="EC" id="2.7.13.3" evidence="2"/>
<name>A0A1I6S285_9CAUL</name>
<evidence type="ECO:0000259" key="7">
    <source>
        <dbReference type="PROSITE" id="PS50109"/>
    </source>
</evidence>
<keyword evidence="10" id="KW-1185">Reference proteome</keyword>
<dbReference type="InterPro" id="IPR003661">
    <property type="entry name" value="HisK_dim/P_dom"/>
</dbReference>
<dbReference type="PANTHER" id="PTHR43047">
    <property type="entry name" value="TWO-COMPONENT HISTIDINE PROTEIN KINASE"/>
    <property type="match status" value="1"/>
</dbReference>
<dbReference type="EMBL" id="FOZV01000004">
    <property type="protein sequence ID" value="SFS70858.1"/>
    <property type="molecule type" value="Genomic_DNA"/>
</dbReference>
<dbReference type="SUPFAM" id="SSF47384">
    <property type="entry name" value="Homodimeric domain of signal transducing histidine kinase"/>
    <property type="match status" value="1"/>
</dbReference>
<dbReference type="CDD" id="cd17546">
    <property type="entry name" value="REC_hyHK_CKI1_RcsC-like"/>
    <property type="match status" value="1"/>
</dbReference>
<dbReference type="Proteomes" id="UP000198788">
    <property type="component" value="Unassembled WGS sequence"/>
</dbReference>
<dbReference type="Gene3D" id="3.30.565.10">
    <property type="entry name" value="Histidine kinase-like ATPase, C-terminal domain"/>
    <property type="match status" value="1"/>
</dbReference>
<dbReference type="InterPro" id="IPR001789">
    <property type="entry name" value="Sig_transdc_resp-reg_receiver"/>
</dbReference>
<feature type="modified residue" description="4-aspartylphosphate" evidence="6">
    <location>
        <position position="454"/>
    </location>
</feature>
<dbReference type="InterPro" id="IPR000644">
    <property type="entry name" value="CBS_dom"/>
</dbReference>